<sequence length="92" mass="10535">MSGSSELEIAQNANTLSDAFGAYLVFSGFQYAFNFELLQRDFDLTPEHLLDIYFNQDGSWNMERIFESFPTTDEETFDILLTGEVDNTSAKR</sequence>
<reference evidence="1" key="1">
    <citation type="submission" date="2020-04" db="EMBL/GenBank/DDBJ databases">
        <authorList>
            <person name="Zhang T."/>
        </authorList>
    </citation>
    <scope>NUCLEOTIDE SEQUENCE</scope>
    <source>
        <strain evidence="1">HKST-UBA14</strain>
    </source>
</reference>
<accession>A0A955L6F3</accession>
<name>A0A955L6F3_9BACT</name>
<gene>
    <name evidence="1" type="ORF">KC909_05915</name>
</gene>
<reference evidence="1" key="2">
    <citation type="journal article" date="2021" name="Microbiome">
        <title>Successional dynamics and alternative stable states in a saline activated sludge microbial community over 9 years.</title>
        <authorList>
            <person name="Wang Y."/>
            <person name="Ye J."/>
            <person name="Ju F."/>
            <person name="Liu L."/>
            <person name="Boyd J.A."/>
            <person name="Deng Y."/>
            <person name="Parks D.H."/>
            <person name="Jiang X."/>
            <person name="Yin X."/>
            <person name="Woodcroft B.J."/>
            <person name="Tyson G.W."/>
            <person name="Hugenholtz P."/>
            <person name="Polz M.F."/>
            <person name="Zhang T."/>
        </authorList>
    </citation>
    <scope>NUCLEOTIDE SEQUENCE</scope>
    <source>
        <strain evidence="1">HKST-UBA14</strain>
    </source>
</reference>
<protein>
    <submittedName>
        <fullName evidence="1">Uncharacterized protein</fullName>
    </submittedName>
</protein>
<comment type="caution">
    <text evidence="1">The sequence shown here is derived from an EMBL/GenBank/DDBJ whole genome shotgun (WGS) entry which is preliminary data.</text>
</comment>
<proteinExistence type="predicted"/>
<evidence type="ECO:0000313" key="2">
    <source>
        <dbReference type="Proteomes" id="UP000783287"/>
    </source>
</evidence>
<organism evidence="1 2">
    <name type="scientific">Candidatus Dojkabacteria bacterium</name>
    <dbReference type="NCBI Taxonomy" id="2099670"/>
    <lineage>
        <taxon>Bacteria</taxon>
        <taxon>Candidatus Dojkabacteria</taxon>
    </lineage>
</organism>
<dbReference type="Proteomes" id="UP000783287">
    <property type="component" value="Unassembled WGS sequence"/>
</dbReference>
<evidence type="ECO:0000313" key="1">
    <source>
        <dbReference type="EMBL" id="MCA9383871.1"/>
    </source>
</evidence>
<dbReference type="AlphaFoldDB" id="A0A955L6F3"/>
<dbReference type="EMBL" id="JAGQLK010000159">
    <property type="protein sequence ID" value="MCA9383871.1"/>
    <property type="molecule type" value="Genomic_DNA"/>
</dbReference>